<protein>
    <recommendedName>
        <fullName evidence="3">S-adenosyl methyltransferase</fullName>
    </recommendedName>
</protein>
<gene>
    <name evidence="1" type="ORF">Airi02_035770</name>
</gene>
<dbReference type="EMBL" id="BSTK01000004">
    <property type="protein sequence ID" value="GLY85648.1"/>
    <property type="molecule type" value="Genomic_DNA"/>
</dbReference>
<dbReference type="AlphaFoldDB" id="A0A9W6S1V1"/>
<dbReference type="Pfam" id="PF04672">
    <property type="entry name" value="Methyltransf_19"/>
    <property type="match status" value="1"/>
</dbReference>
<dbReference type="RefSeq" id="WP_285572692.1">
    <property type="nucleotide sequence ID" value="NZ_BSTK01000004.1"/>
</dbReference>
<dbReference type="InterPro" id="IPR029063">
    <property type="entry name" value="SAM-dependent_MTases_sf"/>
</dbReference>
<evidence type="ECO:0000313" key="2">
    <source>
        <dbReference type="Proteomes" id="UP001165074"/>
    </source>
</evidence>
<dbReference type="PIRSF" id="PIRSF017393">
    <property type="entry name" value="MTase_SAV2177"/>
    <property type="match status" value="1"/>
</dbReference>
<sequence length="274" mass="29770">MTSGRSPRHRAPGGFDTSVANIARMNDYFLGGKDNFAADRDAADRLLAIAPEIKSMVVENRRFLGRAVRHLRERGIGQFIDVSAGLPTRNNTHEVARSHGPGSVTVYVDSDPVVLSHARAILVDSASSSVVEGDILRPREMVERCRDDGLIDFGRPVAVVILGALQFIPHSDEPFKNVALLRDLLPGGSHLVLSHAVFDSRPDAVTPVEDVYRALLDRPGANAARTLDEVRPFFDGLELAEPGLVPLRDWRPDGPVDTAPPRGIWMAGGVGRKP</sequence>
<dbReference type="SUPFAM" id="SSF53335">
    <property type="entry name" value="S-adenosyl-L-methionine-dependent methyltransferases"/>
    <property type="match status" value="1"/>
</dbReference>
<name>A0A9W6S1V1_9ACTN</name>
<keyword evidence="2" id="KW-1185">Reference proteome</keyword>
<reference evidence="1" key="1">
    <citation type="submission" date="2023-03" db="EMBL/GenBank/DDBJ databases">
        <title>Actinoallomurus iriomotensis NBRC 103684.</title>
        <authorList>
            <person name="Ichikawa N."/>
            <person name="Sato H."/>
            <person name="Tonouchi N."/>
        </authorList>
    </citation>
    <scope>NUCLEOTIDE SEQUENCE</scope>
    <source>
        <strain evidence="1">NBRC 103684</strain>
    </source>
</reference>
<dbReference type="Gene3D" id="3.40.50.150">
    <property type="entry name" value="Vaccinia Virus protein VP39"/>
    <property type="match status" value="1"/>
</dbReference>
<evidence type="ECO:0000313" key="1">
    <source>
        <dbReference type="EMBL" id="GLY85648.1"/>
    </source>
</evidence>
<dbReference type="InterPro" id="IPR006764">
    <property type="entry name" value="SAM_dep_MeTrfase_SAV2177_type"/>
</dbReference>
<proteinExistence type="predicted"/>
<comment type="caution">
    <text evidence="1">The sequence shown here is derived from an EMBL/GenBank/DDBJ whole genome shotgun (WGS) entry which is preliminary data.</text>
</comment>
<organism evidence="1 2">
    <name type="scientific">Actinoallomurus iriomotensis</name>
    <dbReference type="NCBI Taxonomy" id="478107"/>
    <lineage>
        <taxon>Bacteria</taxon>
        <taxon>Bacillati</taxon>
        <taxon>Actinomycetota</taxon>
        <taxon>Actinomycetes</taxon>
        <taxon>Streptosporangiales</taxon>
        <taxon>Thermomonosporaceae</taxon>
        <taxon>Actinoallomurus</taxon>
    </lineage>
</organism>
<accession>A0A9W6S1V1</accession>
<dbReference type="Proteomes" id="UP001165074">
    <property type="component" value="Unassembled WGS sequence"/>
</dbReference>
<evidence type="ECO:0008006" key="3">
    <source>
        <dbReference type="Google" id="ProtNLM"/>
    </source>
</evidence>